<keyword evidence="5" id="KW-1185">Reference proteome</keyword>
<proteinExistence type="inferred from homology"/>
<keyword evidence="2" id="KW-0806">Transcription termination</keyword>
<evidence type="ECO:0000256" key="3">
    <source>
        <dbReference type="ARBA" id="ARBA00022946"/>
    </source>
</evidence>
<evidence type="ECO:0000256" key="2">
    <source>
        <dbReference type="ARBA" id="ARBA00022472"/>
    </source>
</evidence>
<dbReference type="EMBL" id="CP126222">
    <property type="protein sequence ID" value="WIA22874.1"/>
    <property type="molecule type" value="Genomic_DNA"/>
</dbReference>
<organism evidence="4 5">
    <name type="scientific">Tetradesmus obliquus</name>
    <name type="common">Green alga</name>
    <name type="synonym">Acutodesmus obliquus</name>
    <dbReference type="NCBI Taxonomy" id="3088"/>
    <lineage>
        <taxon>Eukaryota</taxon>
        <taxon>Viridiplantae</taxon>
        <taxon>Chlorophyta</taxon>
        <taxon>core chlorophytes</taxon>
        <taxon>Chlorophyceae</taxon>
        <taxon>CS clade</taxon>
        <taxon>Sphaeropleales</taxon>
        <taxon>Scenedesmaceae</taxon>
        <taxon>Tetradesmus</taxon>
    </lineage>
</organism>
<name>A0ABY8UNA3_TETOB</name>
<reference evidence="4 5" key="1">
    <citation type="submission" date="2023-05" db="EMBL/GenBank/DDBJ databases">
        <title>A 100% complete, gapless, phased diploid assembly of the Scenedesmus obliquus UTEX 3031 genome.</title>
        <authorList>
            <person name="Biondi T.C."/>
            <person name="Hanschen E.R."/>
            <person name="Kwon T."/>
            <person name="Eng W."/>
            <person name="Kruse C.P.S."/>
            <person name="Koehler S.I."/>
            <person name="Kunde Y."/>
            <person name="Gleasner C.D."/>
            <person name="You Mak K.T."/>
            <person name="Polle J."/>
            <person name="Hovde B.T."/>
            <person name="Starkenburg S.R."/>
        </authorList>
    </citation>
    <scope>NUCLEOTIDE SEQUENCE [LARGE SCALE GENOMIC DNA]</scope>
    <source>
        <strain evidence="4 5">DOE0152z</strain>
    </source>
</reference>
<dbReference type="InterPro" id="IPR038538">
    <property type="entry name" value="MTERF_sf"/>
</dbReference>
<keyword evidence="2" id="KW-0804">Transcription</keyword>
<comment type="similarity">
    <text evidence="1">Belongs to the mTERF family.</text>
</comment>
<evidence type="ECO:0000256" key="1">
    <source>
        <dbReference type="ARBA" id="ARBA00007692"/>
    </source>
</evidence>
<dbReference type="Proteomes" id="UP001244341">
    <property type="component" value="Chromosome 15b"/>
</dbReference>
<keyword evidence="3" id="KW-0809">Transit peptide</keyword>
<gene>
    <name evidence="4" type="ORF">OEZ85_001259</name>
</gene>
<accession>A0ABY8UNA3</accession>
<dbReference type="Gene3D" id="1.25.70.10">
    <property type="entry name" value="Transcription termination factor 3, mitochondrial"/>
    <property type="match status" value="1"/>
</dbReference>
<evidence type="ECO:0000313" key="5">
    <source>
        <dbReference type="Proteomes" id="UP001244341"/>
    </source>
</evidence>
<keyword evidence="2" id="KW-0805">Transcription regulation</keyword>
<evidence type="ECO:0000313" key="4">
    <source>
        <dbReference type="EMBL" id="WIA22874.1"/>
    </source>
</evidence>
<dbReference type="InterPro" id="IPR003690">
    <property type="entry name" value="MTERF"/>
</dbReference>
<dbReference type="Pfam" id="PF02536">
    <property type="entry name" value="mTERF"/>
    <property type="match status" value="1"/>
</dbReference>
<protein>
    <submittedName>
        <fullName evidence="4">Uncharacterized protein</fullName>
    </submittedName>
</protein>
<sequence>MLALCPALSSCGQEEVAPNISLLNAIAPPDQVRATVLRNPALLAVPLQAWHDFFAAIGLEDSQFWQLCCNSPGLLLHGSVWQTGNVLMFLQALGWSELELSTIIIPHHAEILQMDVQGQLQPVVAHLQDRGLSAAEARAFLHQHPQVLYAPDYQAAIMQLLRKQRLLQLQCI</sequence>